<dbReference type="HOGENOM" id="CLU_1943964_0_0_2"/>
<dbReference type="STRING" id="1505907.TEU_03425"/>
<keyword evidence="2" id="KW-1185">Reference proteome</keyword>
<evidence type="ECO:0000313" key="1">
    <source>
        <dbReference type="EMBL" id="AIU69472.1"/>
    </source>
</evidence>
<protein>
    <submittedName>
        <fullName evidence="1">Uncharacterized protein</fullName>
    </submittedName>
</protein>
<dbReference type="EMBL" id="CP008887">
    <property type="protein sequence ID" value="AIU69472.1"/>
    <property type="molecule type" value="Genomic_DNA"/>
</dbReference>
<dbReference type="GeneID" id="25152485"/>
<dbReference type="Proteomes" id="UP000029980">
    <property type="component" value="Chromosome"/>
</dbReference>
<sequence length="129" mass="14952">MTDTHNQKVEKIEMKGKIHKLKNSSSQLVIYKRTVPEDFEFKEEYVCVLVTKQGTVKFKTKKFKHNKLIRFKVPSTIAEVYVEQGMRVNITVIDDKIIVVEEGVSTDSISFLYPKYSIILYTNEEGGDE</sequence>
<dbReference type="KEGG" id="teu:TEU_03425"/>
<reference evidence="1 2" key="1">
    <citation type="journal article" date="2015" name="Int. J. Syst. Evol. Microbiol.">
        <title>Thermococcus eurythermalis sp. nov., a conditional piezophilic hyperthermophilic archaeon with a wide temperature range isolated from an oil-immersed chimney in the Guaymas Basin.</title>
        <authorList>
            <person name="Zhao W."/>
            <person name="Zeng X."/>
            <person name="Xiao X."/>
        </authorList>
    </citation>
    <scope>NUCLEOTIDE SEQUENCE [LARGE SCALE GENOMIC DNA]</scope>
    <source>
        <strain evidence="1 2">A501</strain>
    </source>
</reference>
<dbReference type="AlphaFoldDB" id="A0A097QSN2"/>
<name>A0A097QSN2_9EURY</name>
<proteinExistence type="predicted"/>
<accession>A0A097QSN2</accession>
<evidence type="ECO:0000313" key="2">
    <source>
        <dbReference type="Proteomes" id="UP000029980"/>
    </source>
</evidence>
<organism evidence="1 2">
    <name type="scientific">Thermococcus eurythermalis</name>
    <dbReference type="NCBI Taxonomy" id="1505907"/>
    <lineage>
        <taxon>Archaea</taxon>
        <taxon>Methanobacteriati</taxon>
        <taxon>Methanobacteriota</taxon>
        <taxon>Thermococci</taxon>
        <taxon>Thermococcales</taxon>
        <taxon>Thermococcaceae</taxon>
        <taxon>Thermococcus</taxon>
    </lineage>
</organism>
<dbReference type="RefSeq" id="WP_050002452.1">
    <property type="nucleotide sequence ID" value="NZ_CP008887.1"/>
</dbReference>
<gene>
    <name evidence="1" type="ORF">TEU_03425</name>
</gene>